<keyword evidence="3" id="KW-0694">RNA-binding</keyword>
<dbReference type="Gene3D" id="3.40.50.1470">
    <property type="entry name" value="Peptidyl-tRNA hydrolase"/>
    <property type="match status" value="1"/>
</dbReference>
<dbReference type="InterPro" id="IPR001328">
    <property type="entry name" value="Pept_tRNA_hydro"/>
</dbReference>
<evidence type="ECO:0000313" key="4">
    <source>
        <dbReference type="EMBL" id="PIR86697.1"/>
    </source>
</evidence>
<dbReference type="EMBL" id="PFBD01000028">
    <property type="protein sequence ID" value="PIR86697.1"/>
    <property type="molecule type" value="Genomic_DNA"/>
</dbReference>
<dbReference type="Proteomes" id="UP000229526">
    <property type="component" value="Unassembled WGS sequence"/>
</dbReference>
<evidence type="ECO:0000256" key="1">
    <source>
        <dbReference type="ARBA" id="ARBA00022555"/>
    </source>
</evidence>
<evidence type="ECO:0008006" key="6">
    <source>
        <dbReference type="Google" id="ProtNLM"/>
    </source>
</evidence>
<gene>
    <name evidence="4" type="ORF">COU11_04270</name>
</gene>
<proteinExistence type="predicted"/>
<keyword evidence="2" id="KW-0378">Hydrolase</keyword>
<dbReference type="GO" id="GO:0000049">
    <property type="term" value="F:tRNA binding"/>
    <property type="evidence" value="ECO:0007669"/>
    <property type="project" value="UniProtKB-KW"/>
</dbReference>
<dbReference type="PANTHER" id="PTHR17224:SF1">
    <property type="entry name" value="PEPTIDYL-TRNA HYDROLASE"/>
    <property type="match status" value="1"/>
</dbReference>
<dbReference type="SUPFAM" id="SSF53178">
    <property type="entry name" value="Peptidyl-tRNA hydrolase-like"/>
    <property type="match status" value="1"/>
</dbReference>
<dbReference type="Pfam" id="PF01195">
    <property type="entry name" value="Pept_tRNA_hydro"/>
    <property type="match status" value="1"/>
</dbReference>
<evidence type="ECO:0000313" key="5">
    <source>
        <dbReference type="Proteomes" id="UP000229526"/>
    </source>
</evidence>
<dbReference type="GO" id="GO:0004045">
    <property type="term" value="F:peptidyl-tRNA hydrolase activity"/>
    <property type="evidence" value="ECO:0007669"/>
    <property type="project" value="InterPro"/>
</dbReference>
<organism evidence="4 5">
    <name type="scientific">Candidatus Harrisonbacteria bacterium CG10_big_fil_rev_8_21_14_0_10_49_15</name>
    <dbReference type="NCBI Taxonomy" id="1974587"/>
    <lineage>
        <taxon>Bacteria</taxon>
        <taxon>Candidatus Harrisoniibacteriota</taxon>
    </lineage>
</organism>
<evidence type="ECO:0000256" key="2">
    <source>
        <dbReference type="ARBA" id="ARBA00022801"/>
    </source>
</evidence>
<dbReference type="PANTHER" id="PTHR17224">
    <property type="entry name" value="PEPTIDYL-TRNA HYDROLASE"/>
    <property type="match status" value="1"/>
</dbReference>
<name>A0A2H0UJW9_9BACT</name>
<evidence type="ECO:0000256" key="3">
    <source>
        <dbReference type="ARBA" id="ARBA00022884"/>
    </source>
</evidence>
<sequence length="169" mass="19031">MKANQGKYDIKLVVGLGNDGTRYAKTYHNVGRFVAKILEEKNTESPQGWSFFNPPGFMNTSGVAISQKLRQSPLKPESLLVIHDDSDQIRGNFKIVFGGNSGGHNGIESLIEHLGTKDFWRLKIGIREPVEVTRKKAEEFVLAKWSVADEELFRMVGEQAWILLNRGSR</sequence>
<protein>
    <recommendedName>
        <fullName evidence="6">Aminoacyl-tRNA hydrolase</fullName>
    </recommendedName>
</protein>
<dbReference type="InterPro" id="IPR036416">
    <property type="entry name" value="Pept_tRNA_hydro_sf"/>
</dbReference>
<dbReference type="NCBIfam" id="TIGR00447">
    <property type="entry name" value="pth"/>
    <property type="match status" value="1"/>
</dbReference>
<dbReference type="AlphaFoldDB" id="A0A2H0UJW9"/>
<accession>A0A2H0UJW9</accession>
<reference evidence="5" key="1">
    <citation type="submission" date="2017-09" db="EMBL/GenBank/DDBJ databases">
        <title>Depth-based differentiation of microbial function through sediment-hosted aquifers and enrichment of novel symbionts in the deep terrestrial subsurface.</title>
        <authorList>
            <person name="Probst A.J."/>
            <person name="Ladd B."/>
            <person name="Jarett J.K."/>
            <person name="Geller-Mcgrath D.E."/>
            <person name="Sieber C.M.K."/>
            <person name="Emerson J.B."/>
            <person name="Anantharaman K."/>
            <person name="Thomas B.C."/>
            <person name="Malmstrom R."/>
            <person name="Stieglmeier M."/>
            <person name="Klingl A."/>
            <person name="Woyke T."/>
            <person name="Ryan C.M."/>
            <person name="Banfield J.F."/>
        </authorList>
    </citation>
    <scope>NUCLEOTIDE SEQUENCE [LARGE SCALE GENOMIC DNA]</scope>
</reference>
<comment type="caution">
    <text evidence="4">The sequence shown here is derived from an EMBL/GenBank/DDBJ whole genome shotgun (WGS) entry which is preliminary data.</text>
</comment>
<keyword evidence="1" id="KW-0820">tRNA-binding</keyword>